<dbReference type="SFLD" id="SFLDG01019">
    <property type="entry name" value="Terpene_Cyclase_Like_1_C_Termi"/>
    <property type="match status" value="1"/>
</dbReference>
<dbReference type="FunFam" id="1.10.600.10:FF:000007">
    <property type="entry name" value="Isoprene synthase, chloroplastic"/>
    <property type="match status" value="1"/>
</dbReference>
<evidence type="ECO:0000313" key="8">
    <source>
        <dbReference type="EMBL" id="URM60435.1"/>
    </source>
</evidence>
<dbReference type="InterPro" id="IPR008949">
    <property type="entry name" value="Isoprenoid_synthase_dom_sf"/>
</dbReference>
<feature type="domain" description="Terpene synthase metal-binding" evidence="7">
    <location>
        <begin position="266"/>
        <end position="505"/>
    </location>
</feature>
<dbReference type="GO" id="GO:0016102">
    <property type="term" value="P:diterpenoid biosynthetic process"/>
    <property type="evidence" value="ECO:0007669"/>
    <property type="project" value="InterPro"/>
</dbReference>
<feature type="region of interest" description="Disordered" evidence="5">
    <location>
        <begin position="1"/>
        <end position="29"/>
    </location>
</feature>
<dbReference type="Gene3D" id="1.50.10.130">
    <property type="entry name" value="Terpene synthase, N-terminal domain"/>
    <property type="match status" value="1"/>
</dbReference>
<feature type="domain" description="Terpene synthase N-terminal" evidence="6">
    <location>
        <begin position="37"/>
        <end position="208"/>
    </location>
</feature>
<dbReference type="FunFam" id="1.50.10.130:FF:000001">
    <property type="entry name" value="Isoprene synthase, chloroplastic"/>
    <property type="match status" value="1"/>
</dbReference>
<feature type="compositionally biased region" description="Polar residues" evidence="5">
    <location>
        <begin position="15"/>
        <end position="24"/>
    </location>
</feature>
<reference evidence="8" key="1">
    <citation type="submission" date="2020-08" db="EMBL/GenBank/DDBJ databases">
        <authorList>
            <person name="Ma R."/>
            <person name="Cui G."/>
            <person name="Su P."/>
        </authorList>
    </citation>
    <scope>NUCLEOTIDE SEQUENCE</scope>
</reference>
<dbReference type="InterPro" id="IPR034741">
    <property type="entry name" value="Terpene_cyclase-like_1_C"/>
</dbReference>
<accession>A0AA94X5N4</accession>
<gene>
    <name evidence="8" type="primary">BPPS4</name>
</gene>
<dbReference type="SUPFAM" id="SSF48239">
    <property type="entry name" value="Terpenoid cyclases/Protein prenyltransferases"/>
    <property type="match status" value="1"/>
</dbReference>
<dbReference type="PANTHER" id="PTHR31225">
    <property type="entry name" value="OS04G0344100 PROTEIN-RELATED"/>
    <property type="match status" value="1"/>
</dbReference>
<dbReference type="EMBL" id="MT887319">
    <property type="protein sequence ID" value="URM60435.1"/>
    <property type="molecule type" value="mRNA"/>
</dbReference>
<dbReference type="Pfam" id="PF03936">
    <property type="entry name" value="Terpene_synth_C"/>
    <property type="match status" value="1"/>
</dbReference>
<evidence type="ECO:0000256" key="5">
    <source>
        <dbReference type="SAM" id="MobiDB-lite"/>
    </source>
</evidence>
<evidence type="ECO:0000256" key="2">
    <source>
        <dbReference type="ARBA" id="ARBA00022723"/>
    </source>
</evidence>
<dbReference type="GO" id="GO:0000287">
    <property type="term" value="F:magnesium ion binding"/>
    <property type="evidence" value="ECO:0007669"/>
    <property type="project" value="InterPro"/>
</dbReference>
<dbReference type="InterPro" id="IPR008930">
    <property type="entry name" value="Terpenoid_cyclase/PrenylTrfase"/>
</dbReference>
<sequence>MALVSGSGHSDGPNAYSSQSSGKTNPVRKSANYHPNIWGDLFLQSSPQDYMLDEEIKIRAEGLKDQVRRMLQNASDPLVEMNLIDSIQRLGVAYHFETEIEEKLKRWYNAWADGLNDGEDLHAVALQFRLLRQHGYNVSPDVFCKFKDNTGNFKENLARDIRSLLSLYEASFLGTHEEDILDEANKFSRDHLQLAVHHLSSPLSTLVKLSLELPLQKRVQRLQARCYISIYEEERYDALLEFAKLDFNMLQSLHKRELRNISLWWKKIDFTRKLPFIRDRLVECYFWILEVYYQPQYSRGRMMATKIIYLTSVMDDIFDVYATPEELGPFTDAILRWDRGAADKLPDYMKVHFLEVLDCVDEFEKELAEEGQSYRIYYLKEAFKEVSKAYNKEAQWFHSGYSPSYSEYMRLALVTSGYPLVSVVSMVGMGEIVTKEALEWAMSTPQLIKACSAIARIKDDIQSNESEQERGHVASSVQLYMKENECTYDEACVMLQGKVERAWKDINKECLKPTPVPMPFLVRVVNLARVIEVLYQNRDGYTDSTHETKERILSVLVNPIPI</sequence>
<keyword evidence="4" id="KW-0456">Lyase</keyword>
<evidence type="ECO:0000256" key="3">
    <source>
        <dbReference type="ARBA" id="ARBA00022842"/>
    </source>
</evidence>
<dbReference type="Gene3D" id="1.10.600.10">
    <property type="entry name" value="Farnesyl Diphosphate Synthase"/>
    <property type="match status" value="1"/>
</dbReference>
<protein>
    <submittedName>
        <fullName evidence="8">(+)-borneol diphosphate synthase</fullName>
    </submittedName>
</protein>
<evidence type="ECO:0000256" key="4">
    <source>
        <dbReference type="ARBA" id="ARBA00023239"/>
    </source>
</evidence>
<name>A0AA94X5N4_CINCA</name>
<dbReference type="InterPro" id="IPR036965">
    <property type="entry name" value="Terpene_synth_N_sf"/>
</dbReference>
<evidence type="ECO:0000256" key="1">
    <source>
        <dbReference type="ARBA" id="ARBA00004721"/>
    </source>
</evidence>
<keyword evidence="2" id="KW-0479">Metal-binding</keyword>
<dbReference type="SUPFAM" id="SSF48576">
    <property type="entry name" value="Terpenoid synthases"/>
    <property type="match status" value="1"/>
</dbReference>
<dbReference type="InterPro" id="IPR050148">
    <property type="entry name" value="Terpene_synthase-like"/>
</dbReference>
<dbReference type="CDD" id="cd00684">
    <property type="entry name" value="Terpene_cyclase_plant_C1"/>
    <property type="match status" value="1"/>
</dbReference>
<evidence type="ECO:0000259" key="6">
    <source>
        <dbReference type="Pfam" id="PF01397"/>
    </source>
</evidence>
<dbReference type="GO" id="GO:0010333">
    <property type="term" value="F:terpene synthase activity"/>
    <property type="evidence" value="ECO:0007669"/>
    <property type="project" value="InterPro"/>
</dbReference>
<proteinExistence type="evidence at transcript level"/>
<dbReference type="InterPro" id="IPR044814">
    <property type="entry name" value="Terpene_cyclase_plant_C1"/>
</dbReference>
<dbReference type="Pfam" id="PF01397">
    <property type="entry name" value="Terpene_synth"/>
    <property type="match status" value="1"/>
</dbReference>
<dbReference type="InterPro" id="IPR005630">
    <property type="entry name" value="Terpene_synthase_metal-bd"/>
</dbReference>
<dbReference type="SFLD" id="SFLDS00005">
    <property type="entry name" value="Isoprenoid_Synthase_Type_I"/>
    <property type="match status" value="1"/>
</dbReference>
<comment type="pathway">
    <text evidence="1">Secondary metabolite biosynthesis; terpenoid biosynthesis.</text>
</comment>
<evidence type="ECO:0000259" key="7">
    <source>
        <dbReference type="Pfam" id="PF03936"/>
    </source>
</evidence>
<keyword evidence="3" id="KW-0460">Magnesium</keyword>
<dbReference type="PANTHER" id="PTHR31225:SF93">
    <property type="entry name" value="ALPHA-HUMULENE_(-)-(E)-BETA-CARYOPHYLLENE SYNTHASE"/>
    <property type="match status" value="1"/>
</dbReference>
<organism evidence="8">
    <name type="scientific">Cinnamomum camphora</name>
    <name type="common">Camphor tree</name>
    <name type="synonym">Laurus camphora</name>
    <dbReference type="NCBI Taxonomy" id="13429"/>
    <lineage>
        <taxon>Eukaryota</taxon>
        <taxon>Viridiplantae</taxon>
        <taxon>Streptophyta</taxon>
        <taxon>Embryophyta</taxon>
        <taxon>Tracheophyta</taxon>
        <taxon>Spermatophyta</taxon>
        <taxon>Magnoliopsida</taxon>
        <taxon>Magnoliidae</taxon>
        <taxon>Laurales</taxon>
        <taxon>Lauraceae</taxon>
        <taxon>Cinnamomum</taxon>
    </lineage>
</organism>
<dbReference type="InterPro" id="IPR001906">
    <property type="entry name" value="Terpene_synth_N"/>
</dbReference>
<dbReference type="AlphaFoldDB" id="A0AA94X5N4"/>